<evidence type="ECO:0000256" key="1">
    <source>
        <dbReference type="SAM" id="MobiDB-lite"/>
    </source>
</evidence>
<keyword evidence="3" id="KW-1185">Reference proteome</keyword>
<feature type="compositionally biased region" description="Polar residues" evidence="1">
    <location>
        <begin position="7"/>
        <end position="20"/>
    </location>
</feature>
<dbReference type="Proteomes" id="UP000306628">
    <property type="component" value="Unassembled WGS sequence"/>
</dbReference>
<evidence type="ECO:0000313" key="2">
    <source>
        <dbReference type="EMBL" id="TMR18593.1"/>
    </source>
</evidence>
<evidence type="ECO:0000313" key="3">
    <source>
        <dbReference type="Proteomes" id="UP000306628"/>
    </source>
</evidence>
<protein>
    <submittedName>
        <fullName evidence="2">Uncharacterized protein</fullName>
    </submittedName>
</protein>
<dbReference type="EMBL" id="VCKX01000340">
    <property type="protein sequence ID" value="TMR18593.1"/>
    <property type="molecule type" value="Genomic_DNA"/>
</dbReference>
<name>A0A5S4G177_9ACTN</name>
<reference evidence="2 3" key="1">
    <citation type="submission" date="2019-05" db="EMBL/GenBank/DDBJ databases">
        <title>Draft genome sequence of Nonomuraea zeae DSM 100528.</title>
        <authorList>
            <person name="Saricaoglu S."/>
            <person name="Isik K."/>
        </authorList>
    </citation>
    <scope>NUCLEOTIDE SEQUENCE [LARGE SCALE GENOMIC DNA]</scope>
    <source>
        <strain evidence="2 3">DSM 100528</strain>
    </source>
</reference>
<dbReference type="RefSeq" id="WP_138697550.1">
    <property type="nucleotide sequence ID" value="NZ_JBHSAZ010000012.1"/>
</dbReference>
<accession>A0A5S4G177</accession>
<gene>
    <name evidence="2" type="ORF">ETD85_53520</name>
</gene>
<organism evidence="2 3">
    <name type="scientific">Nonomuraea zeae</name>
    <dbReference type="NCBI Taxonomy" id="1642303"/>
    <lineage>
        <taxon>Bacteria</taxon>
        <taxon>Bacillati</taxon>
        <taxon>Actinomycetota</taxon>
        <taxon>Actinomycetes</taxon>
        <taxon>Streptosporangiales</taxon>
        <taxon>Streptosporangiaceae</taxon>
        <taxon>Nonomuraea</taxon>
    </lineage>
</organism>
<feature type="region of interest" description="Disordered" evidence="1">
    <location>
        <begin position="1"/>
        <end position="46"/>
    </location>
</feature>
<proteinExistence type="predicted"/>
<dbReference type="AlphaFoldDB" id="A0A5S4G177"/>
<feature type="compositionally biased region" description="Basic residues" evidence="1">
    <location>
        <begin position="24"/>
        <end position="33"/>
    </location>
</feature>
<comment type="caution">
    <text evidence="2">The sequence shown here is derived from an EMBL/GenBank/DDBJ whole genome shotgun (WGS) entry which is preliminary data.</text>
</comment>
<sequence length="202" mass="21687">MAASSCPPFSSPTRPRTQAARSPHATRVHRGRRQRPDDLAPAPESALARLDQDRSRIIVTDGRTLSTLDSSGTSTIRLPAPLRTATSTGTLTPDGAGQAAQVLARNPAAGGTDIRPARLVTIDTRDGKIRHDARLRLALSDRASACHTRHWVSASEVLLSCGMGSPFDETTFRVNTRTGAHANVTELHPPRPHLFDLVRAEG</sequence>